<keyword evidence="2" id="KW-0808">Transferase</keyword>
<dbReference type="EMBL" id="FQVB01000008">
    <property type="protein sequence ID" value="SHE86065.1"/>
    <property type="molecule type" value="Genomic_DNA"/>
</dbReference>
<dbReference type="Gene3D" id="3.40.50.2000">
    <property type="entry name" value="Glycogen Phosphorylase B"/>
    <property type="match status" value="2"/>
</dbReference>
<dbReference type="PANTHER" id="PTHR45947">
    <property type="entry name" value="SULFOQUINOVOSYL TRANSFERASE SQD2"/>
    <property type="match status" value="1"/>
</dbReference>
<gene>
    <name evidence="2" type="ORF">SAMN02745206_00929</name>
</gene>
<dbReference type="Pfam" id="PF13439">
    <property type="entry name" value="Glyco_transf_4"/>
    <property type="match status" value="1"/>
</dbReference>
<keyword evidence="3" id="KW-1185">Reference proteome</keyword>
<reference evidence="3" key="1">
    <citation type="submission" date="2016-11" db="EMBL/GenBank/DDBJ databases">
        <authorList>
            <person name="Varghese N."/>
            <person name="Submissions S."/>
        </authorList>
    </citation>
    <scope>NUCLEOTIDE SEQUENCE [LARGE SCALE GENOMIC DNA]</scope>
    <source>
        <strain evidence="3">DSM 9756</strain>
    </source>
</reference>
<evidence type="ECO:0000313" key="3">
    <source>
        <dbReference type="Proteomes" id="UP000184076"/>
    </source>
</evidence>
<dbReference type="InterPro" id="IPR050194">
    <property type="entry name" value="Glycosyltransferase_grp1"/>
</dbReference>
<dbReference type="STRING" id="1121391.SAMN02745206_00929"/>
<dbReference type="Proteomes" id="UP000184076">
    <property type="component" value="Unassembled WGS sequence"/>
</dbReference>
<dbReference type="OrthoDB" id="5443168at2"/>
<accession>A0A1M4WXY9</accession>
<organism evidence="2 3">
    <name type="scientific">Desulfacinum infernum DSM 9756</name>
    <dbReference type="NCBI Taxonomy" id="1121391"/>
    <lineage>
        <taxon>Bacteria</taxon>
        <taxon>Pseudomonadati</taxon>
        <taxon>Thermodesulfobacteriota</taxon>
        <taxon>Syntrophobacteria</taxon>
        <taxon>Syntrophobacterales</taxon>
        <taxon>Syntrophobacteraceae</taxon>
        <taxon>Desulfacinum</taxon>
    </lineage>
</organism>
<protein>
    <submittedName>
        <fullName evidence="2">Sugar transferase, PEP-CTERM/EpsH1 system associated</fullName>
    </submittedName>
</protein>
<feature type="domain" description="Glycosyltransferase subfamily 4-like N-terminal" evidence="1">
    <location>
        <begin position="15"/>
        <end position="169"/>
    </location>
</feature>
<sequence length="370" mass="40525">MKPRIVHVLSSFHTGGMEQVVASLVGRLRGYEHALVCMSRAGAAANLLPPGTPVVELGKPPGNPPLFLVRLAAELRRWRPDLLCTYNWAGMDAVAAARLGGVGPVLHNEHGWVMDDLDGRNKKRLVVRRLLSSGMDAVVCVSKQMEHWLSRTVRVRCPVVQIYNGVDTELFRPGDGPGVLRRELGLPDDSFLLGIVARLDPIKNHVSLFRAVSLLRRRHPDVHLVVVGDGPMMEALRAQAGDGIHFLGERKDVPDILRNLDLFVLPSLMEGISMTILEAMACGVPVAALRVGGNPEIIEDGVTGCLLEDGDPELLARAVESYLRQPEKGREQGRRGRRTVLERFSLEAMTAAYDALYRSMLEKGGVLASN</sequence>
<dbReference type="AlphaFoldDB" id="A0A1M4WXY9"/>
<evidence type="ECO:0000259" key="1">
    <source>
        <dbReference type="Pfam" id="PF13439"/>
    </source>
</evidence>
<name>A0A1M4WXY9_9BACT</name>
<dbReference type="GO" id="GO:0016757">
    <property type="term" value="F:glycosyltransferase activity"/>
    <property type="evidence" value="ECO:0007669"/>
    <property type="project" value="TreeGrafter"/>
</dbReference>
<proteinExistence type="predicted"/>
<dbReference type="SUPFAM" id="SSF53756">
    <property type="entry name" value="UDP-Glycosyltransferase/glycogen phosphorylase"/>
    <property type="match status" value="1"/>
</dbReference>
<dbReference type="InterPro" id="IPR028098">
    <property type="entry name" value="Glyco_trans_4-like_N"/>
</dbReference>
<dbReference type="PANTHER" id="PTHR45947:SF3">
    <property type="entry name" value="SULFOQUINOVOSYL TRANSFERASE SQD2"/>
    <property type="match status" value="1"/>
</dbReference>
<evidence type="ECO:0000313" key="2">
    <source>
        <dbReference type="EMBL" id="SHE86065.1"/>
    </source>
</evidence>
<dbReference type="RefSeq" id="WP_073037448.1">
    <property type="nucleotide sequence ID" value="NZ_FQVB01000008.1"/>
</dbReference>
<dbReference type="Pfam" id="PF13692">
    <property type="entry name" value="Glyco_trans_1_4"/>
    <property type="match status" value="1"/>
</dbReference>